<evidence type="ECO:0000313" key="2">
    <source>
        <dbReference type="Proteomes" id="UP000886501"/>
    </source>
</evidence>
<evidence type="ECO:0000313" key="1">
    <source>
        <dbReference type="EMBL" id="KAF9643404.1"/>
    </source>
</evidence>
<keyword evidence="2" id="KW-1185">Reference proteome</keyword>
<protein>
    <submittedName>
        <fullName evidence="1">Uncharacterized protein</fullName>
    </submittedName>
</protein>
<dbReference type="Proteomes" id="UP000886501">
    <property type="component" value="Unassembled WGS sequence"/>
</dbReference>
<reference evidence="1" key="2">
    <citation type="journal article" date="2020" name="Nat. Commun.">
        <title>Large-scale genome sequencing of mycorrhizal fungi provides insights into the early evolution of symbiotic traits.</title>
        <authorList>
            <person name="Miyauchi S."/>
            <person name="Kiss E."/>
            <person name="Kuo A."/>
            <person name="Drula E."/>
            <person name="Kohler A."/>
            <person name="Sanchez-Garcia M."/>
            <person name="Morin E."/>
            <person name="Andreopoulos B."/>
            <person name="Barry K.W."/>
            <person name="Bonito G."/>
            <person name="Buee M."/>
            <person name="Carver A."/>
            <person name="Chen C."/>
            <person name="Cichocki N."/>
            <person name="Clum A."/>
            <person name="Culley D."/>
            <person name="Crous P.W."/>
            <person name="Fauchery L."/>
            <person name="Girlanda M."/>
            <person name="Hayes R.D."/>
            <person name="Keri Z."/>
            <person name="LaButti K."/>
            <person name="Lipzen A."/>
            <person name="Lombard V."/>
            <person name="Magnuson J."/>
            <person name="Maillard F."/>
            <person name="Murat C."/>
            <person name="Nolan M."/>
            <person name="Ohm R.A."/>
            <person name="Pangilinan J."/>
            <person name="Pereira M.F."/>
            <person name="Perotto S."/>
            <person name="Peter M."/>
            <person name="Pfister S."/>
            <person name="Riley R."/>
            <person name="Sitrit Y."/>
            <person name="Stielow J.B."/>
            <person name="Szollosi G."/>
            <person name="Zifcakova L."/>
            <person name="Stursova M."/>
            <person name="Spatafora J.W."/>
            <person name="Tedersoo L."/>
            <person name="Vaario L.M."/>
            <person name="Yamada A."/>
            <person name="Yan M."/>
            <person name="Wang P."/>
            <person name="Xu J."/>
            <person name="Bruns T."/>
            <person name="Baldrian P."/>
            <person name="Vilgalys R."/>
            <person name="Dunand C."/>
            <person name="Henrissat B."/>
            <person name="Grigoriev I.V."/>
            <person name="Hibbett D."/>
            <person name="Nagy L.G."/>
            <person name="Martin F.M."/>
        </authorList>
    </citation>
    <scope>NUCLEOTIDE SEQUENCE</scope>
    <source>
        <strain evidence="1">P2</strain>
    </source>
</reference>
<dbReference type="EMBL" id="MU118230">
    <property type="protein sequence ID" value="KAF9643404.1"/>
    <property type="molecule type" value="Genomic_DNA"/>
</dbReference>
<reference evidence="1" key="1">
    <citation type="submission" date="2019-10" db="EMBL/GenBank/DDBJ databases">
        <authorList>
            <consortium name="DOE Joint Genome Institute"/>
            <person name="Kuo A."/>
            <person name="Miyauchi S."/>
            <person name="Kiss E."/>
            <person name="Drula E."/>
            <person name="Kohler A."/>
            <person name="Sanchez-Garcia M."/>
            <person name="Andreopoulos B."/>
            <person name="Barry K.W."/>
            <person name="Bonito G."/>
            <person name="Buee M."/>
            <person name="Carver A."/>
            <person name="Chen C."/>
            <person name="Cichocki N."/>
            <person name="Clum A."/>
            <person name="Culley D."/>
            <person name="Crous P.W."/>
            <person name="Fauchery L."/>
            <person name="Girlanda M."/>
            <person name="Hayes R."/>
            <person name="Keri Z."/>
            <person name="Labutti K."/>
            <person name="Lipzen A."/>
            <person name="Lombard V."/>
            <person name="Magnuson J."/>
            <person name="Maillard F."/>
            <person name="Morin E."/>
            <person name="Murat C."/>
            <person name="Nolan M."/>
            <person name="Ohm R."/>
            <person name="Pangilinan J."/>
            <person name="Pereira M."/>
            <person name="Perotto S."/>
            <person name="Peter M."/>
            <person name="Riley R."/>
            <person name="Sitrit Y."/>
            <person name="Stielow B."/>
            <person name="Szollosi G."/>
            <person name="Zifcakova L."/>
            <person name="Stursova M."/>
            <person name="Spatafora J.W."/>
            <person name="Tedersoo L."/>
            <person name="Vaario L.-M."/>
            <person name="Yamada A."/>
            <person name="Yan M."/>
            <person name="Wang P."/>
            <person name="Xu J."/>
            <person name="Bruns T."/>
            <person name="Baldrian P."/>
            <person name="Vilgalys R."/>
            <person name="Henrissat B."/>
            <person name="Grigoriev I.V."/>
            <person name="Hibbett D."/>
            <person name="Nagy L.G."/>
            <person name="Martin F.M."/>
        </authorList>
    </citation>
    <scope>NUCLEOTIDE SEQUENCE</scope>
    <source>
        <strain evidence="1">P2</strain>
    </source>
</reference>
<gene>
    <name evidence="1" type="ORF">BDM02DRAFT_3123515</name>
</gene>
<accession>A0ACB6Z113</accession>
<proteinExistence type="predicted"/>
<organism evidence="1 2">
    <name type="scientific">Thelephora ganbajun</name>
    <name type="common">Ganba fungus</name>
    <dbReference type="NCBI Taxonomy" id="370292"/>
    <lineage>
        <taxon>Eukaryota</taxon>
        <taxon>Fungi</taxon>
        <taxon>Dikarya</taxon>
        <taxon>Basidiomycota</taxon>
        <taxon>Agaricomycotina</taxon>
        <taxon>Agaricomycetes</taxon>
        <taxon>Thelephorales</taxon>
        <taxon>Thelephoraceae</taxon>
        <taxon>Thelephora</taxon>
    </lineage>
</organism>
<sequence length="122" mass="13871">MEASVGKTVQYPPTDHFRLNASPHPPPPDPLGCRKICSLRYPQSGITSPHTYCSFLRAGHKVGFTRKYTRWRSKTFIRWYTETHLRDADESVLSPGASRDHRGNRIPPRFPPVCFAPHVSQG</sequence>
<comment type="caution">
    <text evidence="1">The sequence shown here is derived from an EMBL/GenBank/DDBJ whole genome shotgun (WGS) entry which is preliminary data.</text>
</comment>
<name>A0ACB6Z113_THEGA</name>